<proteinExistence type="predicted"/>
<evidence type="ECO:0000313" key="2">
    <source>
        <dbReference type="Proteomes" id="UP001256712"/>
    </source>
</evidence>
<dbReference type="EMBL" id="OL685370">
    <property type="protein sequence ID" value="USC25967.1"/>
    <property type="molecule type" value="Genomic_DNA"/>
</dbReference>
<evidence type="ECO:0000313" key="1">
    <source>
        <dbReference type="EMBL" id="USC25967.1"/>
    </source>
</evidence>
<dbReference type="Proteomes" id="UP001256712">
    <property type="component" value="Segment"/>
</dbReference>
<reference evidence="1" key="1">
    <citation type="journal article" date="2022" name="J. Invertebr. Pathol.">
        <title>Identification of a new nucleopolyhedrovirus isolated from the olive leaf moth, Palpita vitrealis, from two locations in Egypt.</title>
        <authorList>
            <person name="El-Salamouny S."/>
            <person name="Wennmann J.T."/>
            <person name="Kleespies R.G."/>
            <person name="Richert-Poggeler K.R."/>
            <person name="Mansour A."/>
            <person name="Awad M."/>
            <person name="Agamy E."/>
            <person name="Salama R."/>
            <person name="Jehle J.A."/>
        </authorList>
    </citation>
    <scope>NUCLEOTIDE SEQUENCE</scope>
    <source>
        <strain evidence="1">Giza 2005</strain>
    </source>
</reference>
<sequence>MFDKTPIKKGSGHNMMLRDRGISKNVKKSSEKLQQYKKAISVEQTLRPITPQSNYSKLQNFTENPVYKEMEFLEATVISLENEQKQSFPMFDVFIDSFVVVFAHPTHNMTYFVNTDFKLKLECKQIESNLLYKNENEIIINRPKPLAFKLQLNDVIVDTIDTIEYDIKNEILILTAPVQNFQIEKSIIYFNILYNNNAWTVPDYMRDMFNQLPLEPPVKTSLAVQVY</sequence>
<protein>
    <submittedName>
        <fullName evidence="1">Uncharacterized protein</fullName>
    </submittedName>
</protein>
<keyword evidence="2" id="KW-1185">Reference proteome</keyword>
<organism evidence="1 2">
    <name type="scientific">Palpita vitrealis nucleopolyhedrovirus</name>
    <dbReference type="NCBI Taxonomy" id="2951960"/>
    <lineage>
        <taxon>Viruses</taxon>
        <taxon>Viruses incertae sedis</taxon>
        <taxon>Naldaviricetes</taxon>
        <taxon>Lefavirales</taxon>
        <taxon>Baculoviridae</taxon>
        <taxon>Alphabaculovirus</taxon>
        <taxon>Alphabaculovirus pavitrealis</taxon>
    </lineage>
</organism>
<name>A0AAE9LNM3_9ABAC</name>
<accession>A0AAE9LNM3</accession>